<keyword evidence="5 7" id="KW-0720">Serine protease</keyword>
<dbReference type="PANTHER" id="PTHR43806">
    <property type="entry name" value="PEPTIDASE S8"/>
    <property type="match status" value="1"/>
</dbReference>
<sequence>MLVETIPGAYIIEYEDGRNDDNFRSEAQPQYDMRMRLDFGLFKGASIQLEDGDNAEAAMAQIARLPSVKNVWPVRTMSRPEPAKRHNTTARDFTTRQHFGSDSTPSRRRQVNEPGSGYSPHVMTQVDKVHTEGITGRDITIAVIDTGIDYNHPALGGCFGQGCLVNGGFDLVGDDFDGFNQPMPDDDPMDCEGHGTEVAGIIAAQENEMGLLGVAPGASLTAYRIFGCPGLSGVRTTNEVQLAALNRAYEDGANVIHMYAVGYSGWAGDPLAVAVSRIVDKGVACIVGAGDEGTYGLFDAQAPASGEGVTAVASFINNEIPYPLSVAYYTVDNGSEVSFLYEWSEPARFDGVPRPLWATSLDTNITADACEPLPDDTPNLQDFQVLVREGGCDIRLKAIHLVARGARFFLLYSQTESLEYFDITDLEGIDGVGMVTRSVGETWIAALSSNSQVATRIHSPFDSEVRYVNLPNPDTGGSVSPFSTSGPTFEMHMKPQFGAPGDNVLTTFPTYFGSYLVDSGTSLASAFAAGAFALVAEARQTLEPRLIENLLSSTAKPQLYQYGGQPGYFDWLASPTHQGAGLIQVWDAIHAITILDSPSLSFNDTSNAPGSLNFTLSNTGNQSNNYEFTHVPTRSLYSLDVNAASAAFWPFEYVDGHAQIAFKSVTIEVVSSVPINIDNTRMPLWSGYIAINSSSDISLSMPYIGLTGSLYDAEIVRDARVISTDGFYTVEDPPIPQNTSFVLPPPGTGQDQPIGTYYYPMMLWEQPWGSRLVNVHVVPLTSCPPASTVEVHGFTSIGQLPGFPLSWSYRGYFPILWDGLLGNGNYAPEGRYQLVLSVLRIFGEIGTEEDWVVVKTTPFHIKYDEASG</sequence>
<evidence type="ECO:0000259" key="10">
    <source>
        <dbReference type="Pfam" id="PF06280"/>
    </source>
</evidence>
<dbReference type="AlphaFoldDB" id="A0A8K0SSF6"/>
<dbReference type="Proteomes" id="UP000813444">
    <property type="component" value="Unassembled WGS sequence"/>
</dbReference>
<evidence type="ECO:0000256" key="5">
    <source>
        <dbReference type="ARBA" id="ARBA00022825"/>
    </source>
</evidence>
<feature type="region of interest" description="Disordered" evidence="8">
    <location>
        <begin position="79"/>
        <end position="121"/>
    </location>
</feature>
<dbReference type="OrthoDB" id="10256524at2759"/>
<keyword evidence="2 7" id="KW-0645">Protease</keyword>
<dbReference type="Gene3D" id="3.40.50.200">
    <property type="entry name" value="Peptidase S8/S53 domain"/>
    <property type="match status" value="1"/>
</dbReference>
<dbReference type="Gene3D" id="3.50.30.30">
    <property type="match status" value="1"/>
</dbReference>
<dbReference type="EMBL" id="JAGPNK010000009">
    <property type="protein sequence ID" value="KAH7313735.1"/>
    <property type="molecule type" value="Genomic_DNA"/>
</dbReference>
<dbReference type="PROSITE" id="PS51892">
    <property type="entry name" value="SUBTILASE"/>
    <property type="match status" value="1"/>
</dbReference>
<evidence type="ECO:0000259" key="9">
    <source>
        <dbReference type="Pfam" id="PF00082"/>
    </source>
</evidence>
<feature type="compositionally biased region" description="Polar residues" evidence="8">
    <location>
        <begin position="90"/>
        <end position="104"/>
    </location>
</feature>
<dbReference type="InterPro" id="IPR034187">
    <property type="entry name" value="Peptidases_S8_5"/>
</dbReference>
<dbReference type="InterPro" id="IPR036852">
    <property type="entry name" value="Peptidase_S8/S53_dom_sf"/>
</dbReference>
<dbReference type="Pfam" id="PF00082">
    <property type="entry name" value="Peptidase_S8"/>
    <property type="match status" value="1"/>
</dbReference>
<dbReference type="InterPro" id="IPR000209">
    <property type="entry name" value="Peptidase_S8/S53_dom"/>
</dbReference>
<dbReference type="InterPro" id="IPR015500">
    <property type="entry name" value="Peptidase_S8_subtilisin-rel"/>
</dbReference>
<reference evidence="11" key="1">
    <citation type="journal article" date="2021" name="Nat. Commun.">
        <title>Genetic determinants of endophytism in the Arabidopsis root mycobiome.</title>
        <authorList>
            <person name="Mesny F."/>
            <person name="Miyauchi S."/>
            <person name="Thiergart T."/>
            <person name="Pickel B."/>
            <person name="Atanasova L."/>
            <person name="Karlsson M."/>
            <person name="Huettel B."/>
            <person name="Barry K.W."/>
            <person name="Haridas S."/>
            <person name="Chen C."/>
            <person name="Bauer D."/>
            <person name="Andreopoulos W."/>
            <person name="Pangilinan J."/>
            <person name="LaButti K."/>
            <person name="Riley R."/>
            <person name="Lipzen A."/>
            <person name="Clum A."/>
            <person name="Drula E."/>
            <person name="Henrissat B."/>
            <person name="Kohler A."/>
            <person name="Grigoriev I.V."/>
            <person name="Martin F.M."/>
            <person name="Hacquard S."/>
        </authorList>
    </citation>
    <scope>NUCLEOTIDE SEQUENCE</scope>
    <source>
        <strain evidence="11">MPI-CAGE-CH-0235</strain>
    </source>
</reference>
<evidence type="ECO:0000313" key="12">
    <source>
        <dbReference type="Proteomes" id="UP000813444"/>
    </source>
</evidence>
<evidence type="ECO:0000256" key="2">
    <source>
        <dbReference type="ARBA" id="ARBA00022670"/>
    </source>
</evidence>
<name>A0A8K0SSF6_9HYPO</name>
<comment type="similarity">
    <text evidence="1 7">Belongs to the peptidase S8 family.</text>
</comment>
<evidence type="ECO:0000256" key="1">
    <source>
        <dbReference type="ARBA" id="ARBA00011073"/>
    </source>
</evidence>
<evidence type="ECO:0000256" key="8">
    <source>
        <dbReference type="SAM" id="MobiDB-lite"/>
    </source>
</evidence>
<gene>
    <name evidence="11" type="ORF">B0I35DRAFT_505138</name>
</gene>
<evidence type="ECO:0000313" key="11">
    <source>
        <dbReference type="EMBL" id="KAH7313735.1"/>
    </source>
</evidence>
<feature type="domain" description="C5a peptidase/Subtilisin-like protease SBT2-like Fn3-like" evidence="10">
    <location>
        <begin position="601"/>
        <end position="703"/>
    </location>
</feature>
<dbReference type="InterPro" id="IPR050131">
    <property type="entry name" value="Peptidase_S8_subtilisin-like"/>
</dbReference>
<dbReference type="GO" id="GO:0004252">
    <property type="term" value="F:serine-type endopeptidase activity"/>
    <property type="evidence" value="ECO:0007669"/>
    <property type="project" value="UniProtKB-UniRule"/>
</dbReference>
<accession>A0A8K0SSF6</accession>
<dbReference type="SUPFAM" id="SSF52743">
    <property type="entry name" value="Subtilisin-like"/>
    <property type="match status" value="1"/>
</dbReference>
<proteinExistence type="inferred from homology"/>
<keyword evidence="3" id="KW-0732">Signal</keyword>
<evidence type="ECO:0000256" key="3">
    <source>
        <dbReference type="ARBA" id="ARBA00022729"/>
    </source>
</evidence>
<feature type="active site" description="Charge relay system" evidence="6 7">
    <location>
        <position position="194"/>
    </location>
</feature>
<dbReference type="Pfam" id="PF06280">
    <property type="entry name" value="fn3_5"/>
    <property type="match status" value="1"/>
</dbReference>
<keyword evidence="4 7" id="KW-0378">Hydrolase</keyword>
<comment type="caution">
    <text evidence="11">The sequence shown here is derived from an EMBL/GenBank/DDBJ whole genome shotgun (WGS) entry which is preliminary data.</text>
</comment>
<dbReference type="InterPro" id="IPR022398">
    <property type="entry name" value="Peptidase_S8_His-AS"/>
</dbReference>
<organism evidence="11 12">
    <name type="scientific">Stachybotrys elegans</name>
    <dbReference type="NCBI Taxonomy" id="80388"/>
    <lineage>
        <taxon>Eukaryota</taxon>
        <taxon>Fungi</taxon>
        <taxon>Dikarya</taxon>
        <taxon>Ascomycota</taxon>
        <taxon>Pezizomycotina</taxon>
        <taxon>Sordariomycetes</taxon>
        <taxon>Hypocreomycetidae</taxon>
        <taxon>Hypocreales</taxon>
        <taxon>Stachybotryaceae</taxon>
        <taxon>Stachybotrys</taxon>
    </lineage>
</organism>
<dbReference type="PROSITE" id="PS00137">
    <property type="entry name" value="SUBTILASE_HIS"/>
    <property type="match status" value="1"/>
</dbReference>
<dbReference type="GO" id="GO:0006508">
    <property type="term" value="P:proteolysis"/>
    <property type="evidence" value="ECO:0007669"/>
    <property type="project" value="UniProtKB-KW"/>
</dbReference>
<dbReference type="InterPro" id="IPR023827">
    <property type="entry name" value="Peptidase_S8_Asp-AS"/>
</dbReference>
<dbReference type="CDD" id="cd07489">
    <property type="entry name" value="Peptidases_S8_5"/>
    <property type="match status" value="1"/>
</dbReference>
<evidence type="ECO:0000256" key="4">
    <source>
        <dbReference type="ARBA" id="ARBA00022801"/>
    </source>
</evidence>
<evidence type="ECO:0000256" key="7">
    <source>
        <dbReference type="PROSITE-ProRule" id="PRU01240"/>
    </source>
</evidence>
<dbReference type="InterPro" id="IPR010435">
    <property type="entry name" value="C5a/SBT2-like_Fn3"/>
</dbReference>
<protein>
    <submittedName>
        <fullName evidence="11">Subtilase</fullName>
    </submittedName>
</protein>
<feature type="active site" description="Charge relay system" evidence="6 7">
    <location>
        <position position="522"/>
    </location>
</feature>
<keyword evidence="12" id="KW-1185">Reference proteome</keyword>
<dbReference type="PROSITE" id="PS00136">
    <property type="entry name" value="SUBTILASE_ASP"/>
    <property type="match status" value="1"/>
</dbReference>
<feature type="active site" description="Charge relay system" evidence="6 7">
    <location>
        <position position="145"/>
    </location>
</feature>
<feature type="domain" description="Peptidase S8/S53" evidence="9">
    <location>
        <begin position="136"/>
        <end position="557"/>
    </location>
</feature>
<dbReference type="GO" id="GO:0016020">
    <property type="term" value="C:membrane"/>
    <property type="evidence" value="ECO:0007669"/>
    <property type="project" value="InterPro"/>
</dbReference>
<dbReference type="PANTHER" id="PTHR43806:SF66">
    <property type="entry name" value="SERIN ENDOPEPTIDASE"/>
    <property type="match status" value="1"/>
</dbReference>
<dbReference type="PRINTS" id="PR00723">
    <property type="entry name" value="SUBTILISIN"/>
</dbReference>
<evidence type="ECO:0000256" key="6">
    <source>
        <dbReference type="PIRSR" id="PIRSR615500-1"/>
    </source>
</evidence>